<keyword evidence="1" id="KW-1133">Transmembrane helix</keyword>
<keyword evidence="1" id="KW-0812">Transmembrane</keyword>
<proteinExistence type="predicted"/>
<accession>A0A6A5QTY2</accession>
<name>A0A6A5QTY2_AMPQU</name>
<reference evidence="2" key="1">
    <citation type="journal article" date="2020" name="Stud. Mycol.">
        <title>101 Dothideomycetes genomes: a test case for predicting lifestyles and emergence of pathogens.</title>
        <authorList>
            <person name="Haridas S."/>
            <person name="Albert R."/>
            <person name="Binder M."/>
            <person name="Bloem J."/>
            <person name="Labutti K."/>
            <person name="Salamov A."/>
            <person name="Andreopoulos B."/>
            <person name="Baker S."/>
            <person name="Barry K."/>
            <person name="Bills G."/>
            <person name="Bluhm B."/>
            <person name="Cannon C."/>
            <person name="Castanera R."/>
            <person name="Culley D."/>
            <person name="Daum C."/>
            <person name="Ezra D."/>
            <person name="Gonzalez J."/>
            <person name="Henrissat B."/>
            <person name="Kuo A."/>
            <person name="Liang C."/>
            <person name="Lipzen A."/>
            <person name="Lutzoni F."/>
            <person name="Magnuson J."/>
            <person name="Mondo S."/>
            <person name="Nolan M."/>
            <person name="Ohm R."/>
            <person name="Pangilinan J."/>
            <person name="Park H.-J."/>
            <person name="Ramirez L."/>
            <person name="Alfaro M."/>
            <person name="Sun H."/>
            <person name="Tritt A."/>
            <person name="Yoshinaga Y."/>
            <person name="Zwiers L.-H."/>
            <person name="Turgeon B."/>
            <person name="Goodwin S."/>
            <person name="Spatafora J."/>
            <person name="Crous P."/>
            <person name="Grigoriev I."/>
        </authorList>
    </citation>
    <scope>NUCLEOTIDE SEQUENCE</scope>
    <source>
        <strain evidence="2">HMLAC05119</strain>
    </source>
</reference>
<evidence type="ECO:0000313" key="2">
    <source>
        <dbReference type="EMBL" id="KAF1918913.1"/>
    </source>
</evidence>
<gene>
    <name evidence="2" type="ORF">BDU57DRAFT_511696</name>
</gene>
<protein>
    <submittedName>
        <fullName evidence="2">Uncharacterized protein</fullName>
    </submittedName>
</protein>
<dbReference type="EMBL" id="ML979133">
    <property type="protein sequence ID" value="KAF1918913.1"/>
    <property type="molecule type" value="Genomic_DNA"/>
</dbReference>
<evidence type="ECO:0000313" key="3">
    <source>
        <dbReference type="Proteomes" id="UP000800096"/>
    </source>
</evidence>
<evidence type="ECO:0000256" key="1">
    <source>
        <dbReference type="SAM" id="Phobius"/>
    </source>
</evidence>
<dbReference type="AlphaFoldDB" id="A0A6A5QTY2"/>
<dbReference type="Proteomes" id="UP000800096">
    <property type="component" value="Unassembled WGS sequence"/>
</dbReference>
<keyword evidence="3" id="KW-1185">Reference proteome</keyword>
<organism evidence="2 3">
    <name type="scientific">Ampelomyces quisqualis</name>
    <name type="common">Powdery mildew agent</name>
    <dbReference type="NCBI Taxonomy" id="50730"/>
    <lineage>
        <taxon>Eukaryota</taxon>
        <taxon>Fungi</taxon>
        <taxon>Dikarya</taxon>
        <taxon>Ascomycota</taxon>
        <taxon>Pezizomycotina</taxon>
        <taxon>Dothideomycetes</taxon>
        <taxon>Pleosporomycetidae</taxon>
        <taxon>Pleosporales</taxon>
        <taxon>Pleosporineae</taxon>
        <taxon>Phaeosphaeriaceae</taxon>
        <taxon>Ampelomyces</taxon>
    </lineage>
</organism>
<keyword evidence="1" id="KW-0472">Membrane</keyword>
<feature type="transmembrane region" description="Helical" evidence="1">
    <location>
        <begin position="6"/>
        <end position="27"/>
    </location>
</feature>
<sequence length="71" mass="8139">MLGRLDVSSVVLESCALLLIMLTSNVLRWEIIMRTSSHKELNSLQGVASKTQLLCFKMHPEVWESSRLDRH</sequence>